<evidence type="ECO:0000256" key="4">
    <source>
        <dbReference type="ARBA" id="ARBA00022833"/>
    </source>
</evidence>
<comment type="similarity">
    <text evidence="2">Belongs to the CDIP1/LITAF family.</text>
</comment>
<dbReference type="SMART" id="SM00714">
    <property type="entry name" value="LITAF"/>
    <property type="match status" value="1"/>
</dbReference>
<dbReference type="GO" id="GO:0008270">
    <property type="term" value="F:zinc ion binding"/>
    <property type="evidence" value="ECO:0007669"/>
    <property type="project" value="TreeGrafter"/>
</dbReference>
<evidence type="ECO:0000256" key="5">
    <source>
        <dbReference type="ARBA" id="ARBA00023136"/>
    </source>
</evidence>
<evidence type="ECO:0000256" key="2">
    <source>
        <dbReference type="ARBA" id="ARBA00005975"/>
    </source>
</evidence>
<dbReference type="KEGG" id="tet:TTHERM_00758810"/>
<sequence>MQDPQQQQYPYPPQAPLPAMSIKNDNQNYMPAVQMQPIPMQGQQLVNIQIIKLDSTQICQITPHPVQVNCNSCQEKVTTELTYKRGQGTFCCCFLLTIFVGCCCCIPLFNKNCQDKIHSCPKCHNVIGVCEYRPFS</sequence>
<accession>Q23JM4</accession>
<dbReference type="InterPro" id="IPR037519">
    <property type="entry name" value="LITAF_fam"/>
</dbReference>
<dbReference type="OrthoDB" id="305631at2759"/>
<dbReference type="STRING" id="312017.Q23JM4"/>
<keyword evidence="6" id="KW-1133">Transmembrane helix</keyword>
<dbReference type="InParanoid" id="Q23JM4"/>
<evidence type="ECO:0000313" key="8">
    <source>
        <dbReference type="EMBL" id="EAR96719.1"/>
    </source>
</evidence>
<evidence type="ECO:0000256" key="3">
    <source>
        <dbReference type="ARBA" id="ARBA00022723"/>
    </source>
</evidence>
<dbReference type="HOGENOM" id="CLU_095549_2_0_1"/>
<comment type="subcellular location">
    <subcellularLocation>
        <location evidence="1">Membrane</location>
        <topology evidence="1">Peripheral membrane protein</topology>
    </subcellularLocation>
</comment>
<organism evidence="8 9">
    <name type="scientific">Tetrahymena thermophila (strain SB210)</name>
    <dbReference type="NCBI Taxonomy" id="312017"/>
    <lineage>
        <taxon>Eukaryota</taxon>
        <taxon>Sar</taxon>
        <taxon>Alveolata</taxon>
        <taxon>Ciliophora</taxon>
        <taxon>Intramacronucleata</taxon>
        <taxon>Oligohymenophorea</taxon>
        <taxon>Hymenostomatida</taxon>
        <taxon>Tetrahymenina</taxon>
        <taxon>Tetrahymenidae</taxon>
        <taxon>Tetrahymena</taxon>
    </lineage>
</organism>
<dbReference type="eggNOG" id="ENOG502R2W2">
    <property type="taxonomic scope" value="Eukaryota"/>
</dbReference>
<dbReference type="GO" id="GO:0016020">
    <property type="term" value="C:membrane"/>
    <property type="evidence" value="ECO:0007669"/>
    <property type="project" value="UniProtKB-SubCell"/>
</dbReference>
<dbReference type="RefSeq" id="XP_001016964.1">
    <property type="nucleotide sequence ID" value="XM_001016964.1"/>
</dbReference>
<evidence type="ECO:0000256" key="1">
    <source>
        <dbReference type="ARBA" id="ARBA00004170"/>
    </source>
</evidence>
<keyword evidence="4" id="KW-0862">Zinc</keyword>
<evidence type="ECO:0000256" key="6">
    <source>
        <dbReference type="SAM" id="Phobius"/>
    </source>
</evidence>
<keyword evidence="6" id="KW-0812">Transmembrane</keyword>
<feature type="transmembrane region" description="Helical" evidence="6">
    <location>
        <begin position="90"/>
        <end position="109"/>
    </location>
</feature>
<name>Q23JM4_TETTS</name>
<dbReference type="PANTHER" id="PTHR23292">
    <property type="entry name" value="LIPOPOLYSACCHARIDE-INDUCED TUMOR NECROSIS FACTOR-ALPHA FACTOR"/>
    <property type="match status" value="1"/>
</dbReference>
<keyword evidence="5 6" id="KW-0472">Membrane</keyword>
<gene>
    <name evidence="8" type="ORF">TTHERM_00758810</name>
</gene>
<protein>
    <submittedName>
        <fullName evidence="8">LITAF-like zinc ribbon domain protein</fullName>
    </submittedName>
</protein>
<dbReference type="PANTHER" id="PTHR23292:SF6">
    <property type="entry name" value="FI16602P1-RELATED"/>
    <property type="match status" value="1"/>
</dbReference>
<dbReference type="Proteomes" id="UP000009168">
    <property type="component" value="Unassembled WGS sequence"/>
</dbReference>
<dbReference type="AlphaFoldDB" id="Q23JM4"/>
<keyword evidence="9" id="KW-1185">Reference proteome</keyword>
<proteinExistence type="inferred from homology"/>
<dbReference type="Pfam" id="PF10601">
    <property type="entry name" value="zf-LITAF-like"/>
    <property type="match status" value="1"/>
</dbReference>
<evidence type="ECO:0000313" key="9">
    <source>
        <dbReference type="Proteomes" id="UP000009168"/>
    </source>
</evidence>
<keyword evidence="3" id="KW-0479">Metal-binding</keyword>
<reference evidence="9" key="1">
    <citation type="journal article" date="2006" name="PLoS Biol.">
        <title>Macronuclear genome sequence of the ciliate Tetrahymena thermophila, a model eukaryote.</title>
        <authorList>
            <person name="Eisen J.A."/>
            <person name="Coyne R.S."/>
            <person name="Wu M."/>
            <person name="Wu D."/>
            <person name="Thiagarajan M."/>
            <person name="Wortman J.R."/>
            <person name="Badger J.H."/>
            <person name="Ren Q."/>
            <person name="Amedeo P."/>
            <person name="Jones K.M."/>
            <person name="Tallon L.J."/>
            <person name="Delcher A.L."/>
            <person name="Salzberg S.L."/>
            <person name="Silva J.C."/>
            <person name="Haas B.J."/>
            <person name="Majoros W.H."/>
            <person name="Farzad M."/>
            <person name="Carlton J.M."/>
            <person name="Smith R.K. Jr."/>
            <person name="Garg J."/>
            <person name="Pearlman R.E."/>
            <person name="Karrer K.M."/>
            <person name="Sun L."/>
            <person name="Manning G."/>
            <person name="Elde N.C."/>
            <person name="Turkewitz A.P."/>
            <person name="Asai D.J."/>
            <person name="Wilkes D.E."/>
            <person name="Wang Y."/>
            <person name="Cai H."/>
            <person name="Collins K."/>
            <person name="Stewart B.A."/>
            <person name="Lee S.R."/>
            <person name="Wilamowska K."/>
            <person name="Weinberg Z."/>
            <person name="Ruzzo W.L."/>
            <person name="Wloga D."/>
            <person name="Gaertig J."/>
            <person name="Frankel J."/>
            <person name="Tsao C.-C."/>
            <person name="Gorovsky M.A."/>
            <person name="Keeling P.J."/>
            <person name="Waller R.F."/>
            <person name="Patron N.J."/>
            <person name="Cherry J.M."/>
            <person name="Stover N.A."/>
            <person name="Krieger C.J."/>
            <person name="del Toro C."/>
            <person name="Ryder H.F."/>
            <person name="Williamson S.C."/>
            <person name="Barbeau R.A."/>
            <person name="Hamilton E.P."/>
            <person name="Orias E."/>
        </authorList>
    </citation>
    <scope>NUCLEOTIDE SEQUENCE [LARGE SCALE GENOMIC DNA]</scope>
    <source>
        <strain evidence="9">SB210</strain>
    </source>
</reference>
<dbReference type="EMBL" id="GG662685">
    <property type="protein sequence ID" value="EAR96719.1"/>
    <property type="molecule type" value="Genomic_DNA"/>
</dbReference>
<evidence type="ECO:0000259" key="7">
    <source>
        <dbReference type="PROSITE" id="PS51837"/>
    </source>
</evidence>
<feature type="domain" description="LITAF" evidence="7">
    <location>
        <begin position="50"/>
        <end position="132"/>
    </location>
</feature>
<dbReference type="PROSITE" id="PS51837">
    <property type="entry name" value="LITAF"/>
    <property type="match status" value="1"/>
</dbReference>
<dbReference type="GeneID" id="7827450"/>
<dbReference type="InterPro" id="IPR006629">
    <property type="entry name" value="LITAF"/>
</dbReference>